<organism evidence="15 16">
    <name type="scientific">Scylla paramamosain</name>
    <name type="common">Mud crab</name>
    <dbReference type="NCBI Taxonomy" id="85552"/>
    <lineage>
        <taxon>Eukaryota</taxon>
        <taxon>Metazoa</taxon>
        <taxon>Ecdysozoa</taxon>
        <taxon>Arthropoda</taxon>
        <taxon>Crustacea</taxon>
        <taxon>Multicrustacea</taxon>
        <taxon>Malacostraca</taxon>
        <taxon>Eumalacostraca</taxon>
        <taxon>Eucarida</taxon>
        <taxon>Decapoda</taxon>
        <taxon>Pleocyemata</taxon>
        <taxon>Brachyura</taxon>
        <taxon>Eubrachyura</taxon>
        <taxon>Portunoidea</taxon>
        <taxon>Portunidae</taxon>
        <taxon>Portuninae</taxon>
        <taxon>Scylla</taxon>
    </lineage>
</organism>
<protein>
    <recommendedName>
        <fullName evidence="14">RCK N-terminal domain-containing protein</fullName>
    </recommendedName>
</protein>
<dbReference type="Pfam" id="PF22614">
    <property type="entry name" value="Slo-like_RCK"/>
    <property type="match status" value="2"/>
</dbReference>
<feature type="region of interest" description="Disordered" evidence="12">
    <location>
        <begin position="1109"/>
        <end position="1139"/>
    </location>
</feature>
<evidence type="ECO:0000256" key="10">
    <source>
        <dbReference type="ARBA" id="ARBA00023303"/>
    </source>
</evidence>
<keyword evidence="7 13" id="KW-1133">Transmembrane helix</keyword>
<dbReference type="Pfam" id="PF07885">
    <property type="entry name" value="Ion_trans_2"/>
    <property type="match status" value="1"/>
</dbReference>
<proteinExistence type="predicted"/>
<evidence type="ECO:0000256" key="12">
    <source>
        <dbReference type="SAM" id="MobiDB-lite"/>
    </source>
</evidence>
<evidence type="ECO:0000256" key="8">
    <source>
        <dbReference type="ARBA" id="ARBA00023065"/>
    </source>
</evidence>
<dbReference type="FunFam" id="3.40.50.720:FF:000034">
    <property type="entry name" value="Potassium channel subfamily T member 1"/>
    <property type="match status" value="1"/>
</dbReference>
<dbReference type="PROSITE" id="PS51201">
    <property type="entry name" value="RCK_N"/>
    <property type="match status" value="1"/>
</dbReference>
<keyword evidence="5" id="KW-0631">Potassium channel</keyword>
<dbReference type="SUPFAM" id="SSF81324">
    <property type="entry name" value="Voltage-gated potassium channels"/>
    <property type="match status" value="1"/>
</dbReference>
<keyword evidence="9 13" id="KW-0472">Membrane</keyword>
<dbReference type="PANTHER" id="PTHR10027">
    <property type="entry name" value="CALCIUM-ACTIVATED POTASSIUM CHANNEL ALPHA CHAIN"/>
    <property type="match status" value="1"/>
</dbReference>
<dbReference type="FunFam" id="3.40.50.720:FF:000011">
    <property type="entry name" value="Potassium channel subfamily T member 1"/>
    <property type="match status" value="1"/>
</dbReference>
<dbReference type="GO" id="GO:0015271">
    <property type="term" value="F:outward rectifier potassium channel activity"/>
    <property type="evidence" value="ECO:0007669"/>
    <property type="project" value="TreeGrafter"/>
</dbReference>
<dbReference type="InterPro" id="IPR047871">
    <property type="entry name" value="K_chnl_Slo-like"/>
</dbReference>
<feature type="domain" description="RCK N-terminal" evidence="14">
    <location>
        <begin position="521"/>
        <end position="657"/>
    </location>
</feature>
<feature type="transmembrane region" description="Helical" evidence="13">
    <location>
        <begin position="450"/>
        <end position="468"/>
    </location>
</feature>
<dbReference type="Gene3D" id="3.40.50.720">
    <property type="entry name" value="NAD(P)-binding Rossmann-like Domain"/>
    <property type="match status" value="2"/>
</dbReference>
<evidence type="ECO:0000256" key="5">
    <source>
        <dbReference type="ARBA" id="ARBA00022826"/>
    </source>
</evidence>
<dbReference type="Proteomes" id="UP001487740">
    <property type="component" value="Unassembled WGS sequence"/>
</dbReference>
<evidence type="ECO:0000256" key="9">
    <source>
        <dbReference type="ARBA" id="ARBA00023136"/>
    </source>
</evidence>
<feature type="transmembrane region" description="Helical" evidence="13">
    <location>
        <begin position="326"/>
        <end position="346"/>
    </location>
</feature>
<keyword evidence="2" id="KW-0813">Transport</keyword>
<dbReference type="Pfam" id="PF03493">
    <property type="entry name" value="BK_channel_a"/>
    <property type="match status" value="1"/>
</dbReference>
<evidence type="ECO:0000313" key="16">
    <source>
        <dbReference type="Proteomes" id="UP001487740"/>
    </source>
</evidence>
<evidence type="ECO:0000256" key="11">
    <source>
        <dbReference type="ARBA" id="ARBA00034430"/>
    </source>
</evidence>
<keyword evidence="16" id="KW-1185">Reference proteome</keyword>
<dbReference type="InterPro" id="IPR003148">
    <property type="entry name" value="RCK_N"/>
</dbReference>
<evidence type="ECO:0000256" key="2">
    <source>
        <dbReference type="ARBA" id="ARBA00022448"/>
    </source>
</evidence>
<feature type="compositionally biased region" description="Acidic residues" evidence="12">
    <location>
        <begin position="891"/>
        <end position="900"/>
    </location>
</feature>
<keyword evidence="4 13" id="KW-0812">Transmembrane</keyword>
<keyword evidence="6" id="KW-0630">Potassium</keyword>
<feature type="region of interest" description="Disordered" evidence="12">
    <location>
        <begin position="857"/>
        <end position="900"/>
    </location>
</feature>
<feature type="region of interest" description="Disordered" evidence="12">
    <location>
        <begin position="46"/>
        <end position="74"/>
    </location>
</feature>
<name>A0AAW0T3X1_SCYPA</name>
<comment type="subcellular location">
    <subcellularLocation>
        <location evidence="1">Membrane</location>
        <topology evidence="1">Multi-pass membrane protein</topology>
    </subcellularLocation>
</comment>
<evidence type="ECO:0000256" key="6">
    <source>
        <dbReference type="ARBA" id="ARBA00022958"/>
    </source>
</evidence>
<dbReference type="GO" id="GO:0005886">
    <property type="term" value="C:plasma membrane"/>
    <property type="evidence" value="ECO:0007669"/>
    <property type="project" value="TreeGrafter"/>
</dbReference>
<comment type="catalytic activity">
    <reaction evidence="11">
        <text>K(+)(in) = K(+)(out)</text>
        <dbReference type="Rhea" id="RHEA:29463"/>
        <dbReference type="ChEBI" id="CHEBI:29103"/>
    </reaction>
</comment>
<gene>
    <name evidence="15" type="ORF">O3P69_015132</name>
</gene>
<keyword evidence="8" id="KW-0406">Ion transport</keyword>
<evidence type="ECO:0000256" key="3">
    <source>
        <dbReference type="ARBA" id="ARBA00022538"/>
    </source>
</evidence>
<evidence type="ECO:0000256" key="1">
    <source>
        <dbReference type="ARBA" id="ARBA00004141"/>
    </source>
</evidence>
<accession>A0AAW0T3X1</accession>
<dbReference type="InterPro" id="IPR013099">
    <property type="entry name" value="K_chnl_dom"/>
</dbReference>
<keyword evidence="10" id="KW-0407">Ion channel</keyword>
<reference evidence="15 16" key="1">
    <citation type="submission" date="2023-03" db="EMBL/GenBank/DDBJ databases">
        <title>High-quality genome of Scylla paramamosain provides insights in environmental adaptation.</title>
        <authorList>
            <person name="Zhang L."/>
        </authorList>
    </citation>
    <scope>NUCLEOTIDE SEQUENCE [LARGE SCALE GENOMIC DNA]</scope>
    <source>
        <strain evidence="15">LZ_2023a</strain>
        <tissue evidence="15">Muscle</tissue>
    </source>
</reference>
<evidence type="ECO:0000256" key="4">
    <source>
        <dbReference type="ARBA" id="ARBA00022692"/>
    </source>
</evidence>
<dbReference type="InterPro" id="IPR003929">
    <property type="entry name" value="K_chnl_BK_asu"/>
</dbReference>
<feature type="compositionally biased region" description="Basic residues" evidence="12">
    <location>
        <begin position="1122"/>
        <end position="1136"/>
    </location>
</feature>
<feature type="transmembrane region" description="Helical" evidence="13">
    <location>
        <begin position="358"/>
        <end position="380"/>
    </location>
</feature>
<feature type="compositionally biased region" description="Polar residues" evidence="12">
    <location>
        <begin position="156"/>
        <end position="169"/>
    </location>
</feature>
<dbReference type="EMBL" id="JARAKH010000039">
    <property type="protein sequence ID" value="KAK8381912.1"/>
    <property type="molecule type" value="Genomic_DNA"/>
</dbReference>
<evidence type="ECO:0000313" key="15">
    <source>
        <dbReference type="EMBL" id="KAK8381912.1"/>
    </source>
</evidence>
<feature type="transmembrane region" description="Helical" evidence="13">
    <location>
        <begin position="420"/>
        <end position="438"/>
    </location>
</feature>
<dbReference type="GO" id="GO:0005228">
    <property type="term" value="F:intracellular sodium-activated potassium channel activity"/>
    <property type="evidence" value="ECO:0007669"/>
    <property type="project" value="TreeGrafter"/>
</dbReference>
<evidence type="ECO:0000256" key="7">
    <source>
        <dbReference type="ARBA" id="ARBA00022989"/>
    </source>
</evidence>
<feature type="region of interest" description="Disordered" evidence="12">
    <location>
        <begin position="101"/>
        <end position="174"/>
    </location>
</feature>
<keyword evidence="3" id="KW-0633">Potassium transport</keyword>
<feature type="compositionally biased region" description="Polar residues" evidence="12">
    <location>
        <begin position="875"/>
        <end position="885"/>
    </location>
</feature>
<dbReference type="FunFam" id="1.10.287.70:FF:000137">
    <property type="entry name" value="Slowpoke 2, isoform E"/>
    <property type="match status" value="1"/>
</dbReference>
<feature type="compositionally biased region" description="Polar residues" evidence="12">
    <location>
        <begin position="1402"/>
        <end position="1415"/>
    </location>
</feature>
<evidence type="ECO:0000256" key="13">
    <source>
        <dbReference type="SAM" id="Phobius"/>
    </source>
</evidence>
<sequence length="1507" mass="171949">MPKEFQHPFYKMPWLLEEEYGSLEDLDCLEGRVYLPRTTHHVLPLWADDDDDEEPPQRSHGRPYHDGGTSEESVEVVAPLIDPRRAVLLPGYTGDHFPVWRRTDPPKYVNGASRPAREPMPKVGIPKIEMQSPGDSDEEGQISEDTKEPPAKATKGTRNSDSTKSQPRMSLSSLRRSSTLTRINELLQRARSEVFEGEDGLTAREKIRHLLRNSHADDVQRVRVEYYVNENTFKERLHLYFVKNQRSSLRIRIFNLLIKLLTCVLYIVRVCRDIDPIRANCYDCPEDKEVTAYFLEYGNKTDERFQENPVINWQAVLWVNRTLPLWAIQVVVATVSLSEALLLAYLNYKGNIWQTLRSFYFILELVNTIPFILTICWSPLRNLFVPVFLNCWLAKHALENMFNDLHRAMQRSQSALSQQLMILCATFMCLVFTSVCGIQHFQRAGHRHLNLFQAVYYVIVTFSTVGYGDFVPDIWPSQLFMVIMICVALIVLPTQFEQLAFTWMERKKLGGTYSAHRAQSEKHVVVCSTNLQADTIMDFLNEFYAHPHLQDYFVVLLSPMELDPTMKMILQVPMWAQRVIYIQGSCLKDGDLTRARMSEAEACFILAARQYTDKTAADEHTILRSWAVKDFAPNVPQYVQIFRPENKLHVKFAEHVVCEDELKYALLANNCMSPGISTLVTLLLHTSRGQEGQASQEDWHRLYGKCSGNEIYHIKLSDSRFFGEYEGKSFTYASFHSHRKYGVALVGVRPAELPEFYEDTIMLNPGPRHIMKKTDLCFYMSITKEENSAFVVGPLTCQSQERVQSSSQKLKDKCLETSLLKELKSQEGGNTEAGREFQKTPLHYHLCYALSTQRQVSDTEATRRPSILPVPDMFTGSSLNISSQERGSEDVSGESDDEVDDVPWRSPSEMIAIIKGFPPVSPYIGVSPTLCYLLKEKKPLCCLQLAQVCDHCTYRSAKEYNWQNRAVILAADYASNGIYNFIIPLRAHFRKKTLLNPIILLLERRPDVAFLDAISWFPLVYWMLGSIDCLDDLLRAGINVAENVVVVNKELNNSAEEDTLSDCNTIVAVQTMFKFFPNIKIITELSQSSNMRFMQFRARDAYALHLSKMEKGSQPQGPRSRPASRRRSRSFRRRPPPQRPIYYSEVINQLERREKERGSHISYMFRLPFAAGSVFSASMLDTLLYQAFVKDYLITFVRLLLGVDQAPGSGFLTSMKIGKQDLWIRTYGRLYQKLCSTTCEIPIGIYRTIDTSNMEPGNNLCSVFPALWKSAEAFSNVPFTSLNPEFSLNISDDPKEIHCNLIERAEIAQLVRSRMQSLALPPEDYDDVSEKRNSLSFVIINPSCDLKLEEGDIVYLIRPSPFSAQKTFERHNSRRKSNISLCGDNRRRSTTFVRPPPLTAAPKSNSLSLPDSPQISPGYVRGRSNSLRVDDILMRRSNSLRFGLEASRKINSFEELGISPLTPLTRDERTGSIKIPTNGSIGLEVTPPEECGSEASVPSIQLQGTIV</sequence>
<comment type="caution">
    <text evidence="15">The sequence shown here is derived from an EMBL/GenBank/DDBJ whole genome shotgun (WGS) entry which is preliminary data.</text>
</comment>
<feature type="region of interest" description="Disordered" evidence="12">
    <location>
        <begin position="1366"/>
        <end position="1422"/>
    </location>
</feature>
<dbReference type="Gene3D" id="1.10.287.70">
    <property type="match status" value="1"/>
</dbReference>
<dbReference type="PANTHER" id="PTHR10027:SF10">
    <property type="entry name" value="SLOWPOKE 2, ISOFORM D"/>
    <property type="match status" value="1"/>
</dbReference>
<evidence type="ECO:0000259" key="14">
    <source>
        <dbReference type="PROSITE" id="PS51201"/>
    </source>
</evidence>